<feature type="non-terminal residue" evidence="12">
    <location>
        <position position="398"/>
    </location>
</feature>
<evidence type="ECO:0000256" key="6">
    <source>
        <dbReference type="ARBA" id="ARBA00022692"/>
    </source>
</evidence>
<keyword evidence="9 11" id="KW-0472">Membrane</keyword>
<keyword evidence="13" id="KW-1185">Reference proteome</keyword>
<protein>
    <recommendedName>
        <fullName evidence="3">glucuronosyltransferase</fullName>
        <ecNumber evidence="3">2.4.1.17</ecNumber>
    </recommendedName>
</protein>
<evidence type="ECO:0000256" key="7">
    <source>
        <dbReference type="ARBA" id="ARBA00022729"/>
    </source>
</evidence>
<evidence type="ECO:0000256" key="4">
    <source>
        <dbReference type="ARBA" id="ARBA00022676"/>
    </source>
</evidence>
<dbReference type="SUPFAM" id="SSF53756">
    <property type="entry name" value="UDP-Glycosyltransferase/glycogen phosphorylase"/>
    <property type="match status" value="1"/>
</dbReference>
<comment type="subcellular location">
    <subcellularLocation>
        <location evidence="1">Membrane</location>
        <topology evidence="1">Single-pass membrane protein</topology>
    </subcellularLocation>
</comment>
<sequence>VGAVCAEAFTAQCTTLLDSGIVEKLKAKYFEVYIVETFDPCGIMLAHLIKPKSVIVISTSFLWVQQYDEIGLPKELSFNPSECCKTYHQSLLTFRESNWPTRRSIDALFKKRFGNDYPSIKEQTSHATWIFTNSEPIYDIATPTLSKVVPIPGNAKEQRSMTFQYWTGVVTKRVRTVIISFGTIARADVMPLEFKQSFVKMFNSFPHITFVLKYDDLEEEFAVKEFVKVENLVLTKWMPQNDLLDHARVVLFITHAGMGSVQELTLRGKPGLFIPLFGDQMRNALMLEQNGSGVHLDKAELGDADKLIAAVKEALEEHKYFTRAQETKKMIQGKPFSSTDMLLKHVSFAATFGEVPAMRPRSHEMTWMEYHNADVWIFLFSMLVLLSLLGVLLLIGIV</sequence>
<evidence type="ECO:0000256" key="2">
    <source>
        <dbReference type="ARBA" id="ARBA00009995"/>
    </source>
</evidence>
<evidence type="ECO:0000256" key="5">
    <source>
        <dbReference type="ARBA" id="ARBA00022679"/>
    </source>
</evidence>
<evidence type="ECO:0000256" key="10">
    <source>
        <dbReference type="ARBA" id="ARBA00047475"/>
    </source>
</evidence>
<dbReference type="GO" id="GO:0016020">
    <property type="term" value="C:membrane"/>
    <property type="evidence" value="ECO:0007669"/>
    <property type="project" value="UniProtKB-SubCell"/>
</dbReference>
<dbReference type="Gene3D" id="3.40.50.2000">
    <property type="entry name" value="Glycogen Phosphorylase B"/>
    <property type="match status" value="1"/>
</dbReference>
<keyword evidence="6 11" id="KW-0812">Transmembrane</keyword>
<dbReference type="PANTHER" id="PTHR48043">
    <property type="entry name" value="EG:EG0003.4 PROTEIN-RELATED"/>
    <property type="match status" value="1"/>
</dbReference>
<dbReference type="AlphaFoldDB" id="A0AAV5VMX4"/>
<dbReference type="GO" id="GO:0015020">
    <property type="term" value="F:glucuronosyltransferase activity"/>
    <property type="evidence" value="ECO:0007669"/>
    <property type="project" value="UniProtKB-EC"/>
</dbReference>
<keyword evidence="7" id="KW-0732">Signal</keyword>
<dbReference type="FunFam" id="3.40.50.2000:FF:000038">
    <property type="entry name" value="UDP-GlucuronosylTransferase"/>
    <property type="match status" value="1"/>
</dbReference>
<dbReference type="PANTHER" id="PTHR48043:SF23">
    <property type="entry name" value="UDP-GLUCURONOSYLTRANSFERASE"/>
    <property type="match status" value="1"/>
</dbReference>
<evidence type="ECO:0000313" key="12">
    <source>
        <dbReference type="EMBL" id="GMT19986.1"/>
    </source>
</evidence>
<dbReference type="InterPro" id="IPR002213">
    <property type="entry name" value="UDP_glucos_trans"/>
</dbReference>
<organism evidence="12 13">
    <name type="scientific">Pristionchus fissidentatus</name>
    <dbReference type="NCBI Taxonomy" id="1538716"/>
    <lineage>
        <taxon>Eukaryota</taxon>
        <taxon>Metazoa</taxon>
        <taxon>Ecdysozoa</taxon>
        <taxon>Nematoda</taxon>
        <taxon>Chromadorea</taxon>
        <taxon>Rhabditida</taxon>
        <taxon>Rhabditina</taxon>
        <taxon>Diplogasteromorpha</taxon>
        <taxon>Diplogasteroidea</taxon>
        <taxon>Neodiplogasteridae</taxon>
        <taxon>Pristionchus</taxon>
    </lineage>
</organism>
<evidence type="ECO:0000256" key="9">
    <source>
        <dbReference type="ARBA" id="ARBA00023136"/>
    </source>
</evidence>
<keyword evidence="4" id="KW-0328">Glycosyltransferase</keyword>
<dbReference type="EMBL" id="BTSY01000003">
    <property type="protein sequence ID" value="GMT19986.1"/>
    <property type="molecule type" value="Genomic_DNA"/>
</dbReference>
<proteinExistence type="inferred from homology"/>
<accession>A0AAV5VMX4</accession>
<comment type="similarity">
    <text evidence="2">Belongs to the UDP-glycosyltransferase family.</text>
</comment>
<evidence type="ECO:0000256" key="11">
    <source>
        <dbReference type="SAM" id="Phobius"/>
    </source>
</evidence>
<feature type="transmembrane region" description="Helical" evidence="11">
    <location>
        <begin position="375"/>
        <end position="397"/>
    </location>
</feature>
<gene>
    <name evidence="12" type="ORF">PFISCL1PPCAC_11283</name>
</gene>
<dbReference type="Pfam" id="PF00201">
    <property type="entry name" value="UDPGT"/>
    <property type="match status" value="1"/>
</dbReference>
<keyword evidence="5" id="KW-0808">Transferase</keyword>
<feature type="non-terminal residue" evidence="12">
    <location>
        <position position="1"/>
    </location>
</feature>
<evidence type="ECO:0000256" key="1">
    <source>
        <dbReference type="ARBA" id="ARBA00004167"/>
    </source>
</evidence>
<keyword evidence="8 11" id="KW-1133">Transmembrane helix</keyword>
<dbReference type="EC" id="2.4.1.17" evidence="3"/>
<evidence type="ECO:0000256" key="8">
    <source>
        <dbReference type="ARBA" id="ARBA00022989"/>
    </source>
</evidence>
<evidence type="ECO:0000313" key="13">
    <source>
        <dbReference type="Proteomes" id="UP001432322"/>
    </source>
</evidence>
<dbReference type="Proteomes" id="UP001432322">
    <property type="component" value="Unassembled WGS sequence"/>
</dbReference>
<comment type="catalytic activity">
    <reaction evidence="10">
        <text>glucuronate acceptor + UDP-alpha-D-glucuronate = acceptor beta-D-glucuronoside + UDP + H(+)</text>
        <dbReference type="Rhea" id="RHEA:21032"/>
        <dbReference type="ChEBI" id="CHEBI:15378"/>
        <dbReference type="ChEBI" id="CHEBI:58052"/>
        <dbReference type="ChEBI" id="CHEBI:58223"/>
        <dbReference type="ChEBI" id="CHEBI:132367"/>
        <dbReference type="ChEBI" id="CHEBI:132368"/>
        <dbReference type="EC" id="2.4.1.17"/>
    </reaction>
</comment>
<dbReference type="InterPro" id="IPR050271">
    <property type="entry name" value="UDP-glycosyltransferase"/>
</dbReference>
<evidence type="ECO:0000256" key="3">
    <source>
        <dbReference type="ARBA" id="ARBA00012544"/>
    </source>
</evidence>
<reference evidence="12" key="1">
    <citation type="submission" date="2023-10" db="EMBL/GenBank/DDBJ databases">
        <title>Genome assembly of Pristionchus species.</title>
        <authorList>
            <person name="Yoshida K."/>
            <person name="Sommer R.J."/>
        </authorList>
    </citation>
    <scope>NUCLEOTIDE SEQUENCE</scope>
    <source>
        <strain evidence="12">RS5133</strain>
    </source>
</reference>
<comment type="caution">
    <text evidence="12">The sequence shown here is derived from an EMBL/GenBank/DDBJ whole genome shotgun (WGS) entry which is preliminary data.</text>
</comment>
<name>A0AAV5VMX4_9BILA</name>
<dbReference type="CDD" id="cd03784">
    <property type="entry name" value="GT1_Gtf-like"/>
    <property type="match status" value="1"/>
</dbReference>